<keyword evidence="1" id="KW-0812">Transmembrane</keyword>
<evidence type="ECO:0000313" key="2">
    <source>
        <dbReference type="EMBL" id="SFL06403.1"/>
    </source>
</evidence>
<feature type="transmembrane region" description="Helical" evidence="1">
    <location>
        <begin position="12"/>
        <end position="32"/>
    </location>
</feature>
<keyword evidence="1" id="KW-1133">Transmembrane helix</keyword>
<evidence type="ECO:0000313" key="3">
    <source>
        <dbReference type="Proteomes" id="UP000199533"/>
    </source>
</evidence>
<organism evidence="2 3">
    <name type="scientific">Nitrosomonas aestuarii</name>
    <dbReference type="NCBI Taxonomy" id="52441"/>
    <lineage>
        <taxon>Bacteria</taxon>
        <taxon>Pseudomonadati</taxon>
        <taxon>Pseudomonadota</taxon>
        <taxon>Betaproteobacteria</taxon>
        <taxon>Nitrosomonadales</taxon>
        <taxon>Nitrosomonadaceae</taxon>
        <taxon>Nitrosomonas</taxon>
    </lineage>
</organism>
<name>A0A1I4EMI9_9PROT</name>
<dbReference type="AlphaFoldDB" id="A0A1I4EMI9"/>
<gene>
    <name evidence="2" type="ORF">SAMN05216302_102920</name>
</gene>
<evidence type="ECO:0000256" key="1">
    <source>
        <dbReference type="SAM" id="Phobius"/>
    </source>
</evidence>
<reference evidence="3" key="1">
    <citation type="submission" date="2016-10" db="EMBL/GenBank/DDBJ databases">
        <authorList>
            <person name="Varghese N."/>
            <person name="Submissions S."/>
        </authorList>
    </citation>
    <scope>NUCLEOTIDE SEQUENCE [LARGE SCALE GENOMIC DNA]</scope>
    <source>
        <strain evidence="3">Nm69</strain>
    </source>
</reference>
<keyword evidence="3" id="KW-1185">Reference proteome</keyword>
<dbReference type="EMBL" id="FOSP01000029">
    <property type="protein sequence ID" value="SFL06403.1"/>
    <property type="molecule type" value="Genomic_DNA"/>
</dbReference>
<sequence>MSDEADLKRKKLKTALILLITVIAIYIGAFFFNDV</sequence>
<keyword evidence="1" id="KW-0472">Membrane</keyword>
<dbReference type="Proteomes" id="UP000199533">
    <property type="component" value="Unassembled WGS sequence"/>
</dbReference>
<protein>
    <submittedName>
        <fullName evidence="2">Uncharacterized protein</fullName>
    </submittedName>
</protein>
<accession>A0A1I4EMI9</accession>
<proteinExistence type="predicted"/>
<dbReference type="STRING" id="52441.SAMN05216302_102920"/>